<dbReference type="OrthoDB" id="1236556at2"/>
<protein>
    <submittedName>
        <fullName evidence="3">Uncharacterized protein</fullName>
    </submittedName>
</protein>
<reference evidence="3 4" key="1">
    <citation type="submission" date="2018-01" db="EMBL/GenBank/DDBJ databases">
        <title>Draft genome sequences of Chryseobacterium lactis NCTC11390, Chryseobacterium oncorhynchi 701B-08, and Chryseobacterium viscerum 687B-08.</title>
        <authorList>
            <person name="Jeong J.-J."/>
            <person name="Lee Y.J."/>
            <person name="Park B."/>
            <person name="Choi I.-G."/>
            <person name="Kim K.D."/>
        </authorList>
    </citation>
    <scope>NUCLEOTIDE SEQUENCE [LARGE SCALE GENOMIC DNA]</scope>
    <source>
        <strain evidence="3 4">NCTC11390</strain>
    </source>
</reference>
<dbReference type="Proteomes" id="UP000236262">
    <property type="component" value="Unassembled WGS sequence"/>
</dbReference>
<dbReference type="EMBL" id="PPEH01000012">
    <property type="protein sequence ID" value="PNW11499.1"/>
    <property type="molecule type" value="Genomic_DNA"/>
</dbReference>
<dbReference type="InterPro" id="IPR008993">
    <property type="entry name" value="TIMP-like_OB-fold"/>
</dbReference>
<accession>A0A3G6RUZ1</accession>
<evidence type="ECO:0000256" key="1">
    <source>
        <dbReference type="SAM" id="SignalP"/>
    </source>
</evidence>
<evidence type="ECO:0000313" key="5">
    <source>
        <dbReference type="Proteomes" id="UP000279972"/>
    </source>
</evidence>
<sequence>MKKLLLLLFLLLSIVEISACSCIGNSFSQNYQDADVIGVVKIVKVYDQNKQRRTYKVDIEFEEIFKGKSIKTIIVSGLIGKSKSAACELNVKPQERYLIYLQKYDNIYSIDYCTPKSKLQNRVTEDEKSWFEYLGKAISYLEKNKSGFQNLQFATCYQETPTDDKSDLSKISDFNPKQEFAIYKVKVNNLAGIQEISPIAGFSHKDETIRDILKTKFKVDMPHSSSDSEPKEFLLFLCYDKNSIEDPESEVIYSD</sequence>
<feature type="signal peptide" evidence="1">
    <location>
        <begin position="1"/>
        <end position="19"/>
    </location>
</feature>
<dbReference type="SUPFAM" id="SSF50242">
    <property type="entry name" value="TIMP-like"/>
    <property type="match status" value="1"/>
</dbReference>
<evidence type="ECO:0000313" key="3">
    <source>
        <dbReference type="EMBL" id="PNW11499.1"/>
    </source>
</evidence>
<dbReference type="KEGG" id="clac:EG342_24995"/>
<dbReference type="Proteomes" id="UP000279972">
    <property type="component" value="Chromosome"/>
</dbReference>
<keyword evidence="1" id="KW-0732">Signal</keyword>
<dbReference type="EMBL" id="CP033924">
    <property type="protein sequence ID" value="AZA84962.1"/>
    <property type="molecule type" value="Genomic_DNA"/>
</dbReference>
<proteinExistence type="predicted"/>
<dbReference type="AlphaFoldDB" id="A0A3G6RUZ1"/>
<dbReference type="Gene3D" id="2.40.50.120">
    <property type="match status" value="1"/>
</dbReference>
<name>A0A3G6RUZ1_CHRLC</name>
<feature type="chain" id="PRO_5044594135" evidence="1">
    <location>
        <begin position="20"/>
        <end position="255"/>
    </location>
</feature>
<gene>
    <name evidence="3" type="ORF">C1637_22035</name>
    <name evidence="2" type="ORF">EG342_24995</name>
</gene>
<keyword evidence="5" id="KW-1185">Reference proteome</keyword>
<reference evidence="2 5" key="2">
    <citation type="submission" date="2018-11" db="EMBL/GenBank/DDBJ databases">
        <title>Proposal to divide the Flavobacteriaceae and reorganize its genera based on Amino Acid Identity values calculated from whole genome sequences.</title>
        <authorList>
            <person name="Nicholson A.C."/>
            <person name="Gulvik C.A."/>
            <person name="Whitney A.M."/>
            <person name="Humrighouse B.W."/>
            <person name="Bell M."/>
            <person name="Holmes B."/>
            <person name="Steigerwalt A.G."/>
            <person name="Villarma A."/>
            <person name="Sheth M."/>
            <person name="Batra D."/>
            <person name="Pryor J."/>
            <person name="Bernardet J.-F."/>
            <person name="Hugo C."/>
            <person name="Kampfer P."/>
            <person name="Newman J."/>
            <person name="McQuiston J.R."/>
        </authorList>
    </citation>
    <scope>NUCLEOTIDE SEQUENCE [LARGE SCALE GENOMIC DNA]</scope>
    <source>
        <strain evidence="2 5">KC_1864</strain>
    </source>
</reference>
<evidence type="ECO:0000313" key="2">
    <source>
        <dbReference type="EMBL" id="AZA84962.1"/>
    </source>
</evidence>
<evidence type="ECO:0000313" key="4">
    <source>
        <dbReference type="Proteomes" id="UP000236262"/>
    </source>
</evidence>
<organism evidence="3 4">
    <name type="scientific">Chryseobacterium lactis</name>
    <dbReference type="NCBI Taxonomy" id="1241981"/>
    <lineage>
        <taxon>Bacteria</taxon>
        <taxon>Pseudomonadati</taxon>
        <taxon>Bacteroidota</taxon>
        <taxon>Flavobacteriia</taxon>
        <taxon>Flavobacteriales</taxon>
        <taxon>Weeksellaceae</taxon>
        <taxon>Chryseobacterium group</taxon>
        <taxon>Chryseobacterium</taxon>
    </lineage>
</organism>
<dbReference type="RefSeq" id="WP_103293813.1">
    <property type="nucleotide sequence ID" value="NZ_CP033924.1"/>
</dbReference>